<comment type="caution">
    <text evidence="5">Lacks conserved residue(s) required for the propagation of feature annotation.</text>
</comment>
<evidence type="ECO:0000259" key="6">
    <source>
        <dbReference type="PROSITE" id="PS50045"/>
    </source>
</evidence>
<dbReference type="GO" id="GO:0006355">
    <property type="term" value="P:regulation of DNA-templated transcription"/>
    <property type="evidence" value="ECO:0007669"/>
    <property type="project" value="InterPro"/>
</dbReference>
<dbReference type="SUPFAM" id="SSF46689">
    <property type="entry name" value="Homeodomain-like"/>
    <property type="match status" value="1"/>
</dbReference>
<dbReference type="GO" id="GO:0043565">
    <property type="term" value="F:sequence-specific DNA binding"/>
    <property type="evidence" value="ECO:0007669"/>
    <property type="project" value="InterPro"/>
</dbReference>
<dbReference type="PANTHER" id="PTHR32071">
    <property type="entry name" value="TRANSCRIPTIONAL REGULATORY PROTEIN"/>
    <property type="match status" value="1"/>
</dbReference>
<evidence type="ECO:0000256" key="4">
    <source>
        <dbReference type="ARBA" id="ARBA00023163"/>
    </source>
</evidence>
<keyword evidence="4" id="KW-0804">Transcription</keyword>
<evidence type="ECO:0000313" key="8">
    <source>
        <dbReference type="EMBL" id="TCM71119.1"/>
    </source>
</evidence>
<dbReference type="SUPFAM" id="SSF52540">
    <property type="entry name" value="P-loop containing nucleoside triphosphate hydrolases"/>
    <property type="match status" value="1"/>
</dbReference>
<dbReference type="Proteomes" id="UP000294963">
    <property type="component" value="Unassembled WGS sequence"/>
</dbReference>
<evidence type="ECO:0000256" key="5">
    <source>
        <dbReference type="PROSITE-ProRule" id="PRU00169"/>
    </source>
</evidence>
<comment type="caution">
    <text evidence="8">The sequence shown here is derived from an EMBL/GenBank/DDBJ whole genome shotgun (WGS) entry which is preliminary data.</text>
</comment>
<evidence type="ECO:0000256" key="3">
    <source>
        <dbReference type="ARBA" id="ARBA00023015"/>
    </source>
</evidence>
<dbReference type="InterPro" id="IPR058031">
    <property type="entry name" value="AAA_lid_NorR"/>
</dbReference>
<dbReference type="SMART" id="SM00448">
    <property type="entry name" value="REC"/>
    <property type="match status" value="1"/>
</dbReference>
<dbReference type="Gene3D" id="3.40.50.300">
    <property type="entry name" value="P-loop containing nucleotide triphosphate hydrolases"/>
    <property type="match status" value="1"/>
</dbReference>
<dbReference type="AlphaFoldDB" id="A0A4R1Y455"/>
<feature type="domain" description="Sigma-54 factor interaction" evidence="6">
    <location>
        <begin position="139"/>
        <end position="368"/>
    </location>
</feature>
<keyword evidence="3" id="KW-0805">Transcription regulation</keyword>
<dbReference type="PROSITE" id="PS50110">
    <property type="entry name" value="RESPONSE_REGULATORY"/>
    <property type="match status" value="1"/>
</dbReference>
<dbReference type="InterPro" id="IPR002197">
    <property type="entry name" value="HTH_Fis"/>
</dbReference>
<keyword evidence="2" id="KW-0067">ATP-binding</keyword>
<name>A0A4R1Y455_ACICA</name>
<organism evidence="8 9">
    <name type="scientific">Acinetobacter calcoaceticus</name>
    <dbReference type="NCBI Taxonomy" id="471"/>
    <lineage>
        <taxon>Bacteria</taxon>
        <taxon>Pseudomonadati</taxon>
        <taxon>Pseudomonadota</taxon>
        <taxon>Gammaproteobacteria</taxon>
        <taxon>Moraxellales</taxon>
        <taxon>Moraxellaceae</taxon>
        <taxon>Acinetobacter</taxon>
        <taxon>Acinetobacter calcoaceticus/baumannii complex</taxon>
    </lineage>
</organism>
<gene>
    <name evidence="8" type="ORF">EC844_101407</name>
</gene>
<dbReference type="OrthoDB" id="9804019at2"/>
<dbReference type="FunFam" id="3.40.50.300:FF:000006">
    <property type="entry name" value="DNA-binding transcriptional regulator NtrC"/>
    <property type="match status" value="1"/>
</dbReference>
<evidence type="ECO:0000256" key="2">
    <source>
        <dbReference type="ARBA" id="ARBA00022840"/>
    </source>
</evidence>
<dbReference type="EMBL" id="SLVJ01000001">
    <property type="protein sequence ID" value="TCM71119.1"/>
    <property type="molecule type" value="Genomic_DNA"/>
</dbReference>
<dbReference type="InterPro" id="IPR011006">
    <property type="entry name" value="CheY-like_superfamily"/>
</dbReference>
<keyword evidence="1" id="KW-0547">Nucleotide-binding</keyword>
<dbReference type="InterPro" id="IPR009057">
    <property type="entry name" value="Homeodomain-like_sf"/>
</dbReference>
<evidence type="ECO:0000313" key="9">
    <source>
        <dbReference type="Proteomes" id="UP000294963"/>
    </source>
</evidence>
<protein>
    <submittedName>
        <fullName evidence="8">Two-component system response regulator PilR (NtrC family)</fullName>
    </submittedName>
</protein>
<dbReference type="Pfam" id="PF02954">
    <property type="entry name" value="HTH_8"/>
    <property type="match status" value="1"/>
</dbReference>
<dbReference type="PROSITE" id="PS50045">
    <property type="entry name" value="SIGMA54_INTERACT_4"/>
    <property type="match status" value="1"/>
</dbReference>
<evidence type="ECO:0000259" key="7">
    <source>
        <dbReference type="PROSITE" id="PS50110"/>
    </source>
</evidence>
<dbReference type="SMART" id="SM00382">
    <property type="entry name" value="AAA"/>
    <property type="match status" value="1"/>
</dbReference>
<proteinExistence type="predicted"/>
<dbReference type="Gene3D" id="1.10.8.60">
    <property type="match status" value="1"/>
</dbReference>
<dbReference type="PANTHER" id="PTHR32071:SF100">
    <property type="entry name" value="RESPONSE REGULATOR PROTEIN PILR"/>
    <property type="match status" value="1"/>
</dbReference>
<dbReference type="Pfam" id="PF00158">
    <property type="entry name" value="Sigma54_activat"/>
    <property type="match status" value="1"/>
</dbReference>
<dbReference type="InterPro" id="IPR027417">
    <property type="entry name" value="P-loop_NTPase"/>
</dbReference>
<keyword evidence="9" id="KW-1185">Reference proteome</keyword>
<dbReference type="PROSITE" id="PS00675">
    <property type="entry name" value="SIGMA54_INTERACT_1"/>
    <property type="match status" value="1"/>
</dbReference>
<dbReference type="CDD" id="cd00009">
    <property type="entry name" value="AAA"/>
    <property type="match status" value="1"/>
</dbReference>
<dbReference type="Gene3D" id="3.40.50.2300">
    <property type="match status" value="1"/>
</dbReference>
<feature type="domain" description="Response regulatory" evidence="7">
    <location>
        <begin position="6"/>
        <end position="120"/>
    </location>
</feature>
<dbReference type="Pfam" id="PF25601">
    <property type="entry name" value="AAA_lid_14"/>
    <property type="match status" value="1"/>
</dbReference>
<dbReference type="GO" id="GO:0005524">
    <property type="term" value="F:ATP binding"/>
    <property type="evidence" value="ECO:0007669"/>
    <property type="project" value="UniProtKB-KW"/>
</dbReference>
<dbReference type="InterPro" id="IPR025662">
    <property type="entry name" value="Sigma_54_int_dom_ATP-bd_1"/>
</dbReference>
<evidence type="ECO:0000256" key="1">
    <source>
        <dbReference type="ARBA" id="ARBA00022741"/>
    </source>
</evidence>
<dbReference type="SUPFAM" id="SSF52172">
    <property type="entry name" value="CheY-like"/>
    <property type="match status" value="1"/>
</dbReference>
<dbReference type="Pfam" id="PF00072">
    <property type="entry name" value="Response_reg"/>
    <property type="match status" value="1"/>
</dbReference>
<accession>A0A4R1Y455</accession>
<dbReference type="InterPro" id="IPR003593">
    <property type="entry name" value="AAA+_ATPase"/>
</dbReference>
<dbReference type="Gene3D" id="1.10.10.60">
    <property type="entry name" value="Homeodomain-like"/>
    <property type="match status" value="1"/>
</dbReference>
<sequence>MVMQALVLLVDDEYERCLTMQQTLARIGLKTHIAHHIAQAKYFFNEYHYQACITELHLLDGSGTDLTAYLAAYFPQIPTIAICSASDLDTIPTLMQAGAFDCISRPFTAQQLQQLTRRALHQYPLMGEQRPQSLAEKILIGESTLMQSLRNSIEKLADSQSSVFIHGESGTGKSVVAQLIHQLSSRCDEPFVLINCDAISEHQMDIELFGQQKGHLPDVKQDSIGLLQTAHRGSLFLDEIAALSPTMQLKLHHALQHKKIRPLGSDQDIEVDFRLLSASHLDLQQQLRQGLFRPDLYYRVHVVDLYIPPLGAREQDILILANHFIQELCIELNIGFKQLSSTAQSYLMEYTYAGNVRELSNMIERALVLCDGSTIEVAHLQPSPPPQVTTQAAAQSITQIMALPTTYSTLSDITSHRTVKSMQDMIPTEGLVQFLENIEREILINALHLTRWNRTQAAKKLGMTFRSLRYRLKKLGVE</sequence>
<dbReference type="PRINTS" id="PR01590">
    <property type="entry name" value="HTHFIS"/>
</dbReference>
<dbReference type="InterPro" id="IPR001789">
    <property type="entry name" value="Sig_transdc_resp-reg_receiver"/>
</dbReference>
<dbReference type="GO" id="GO:0000160">
    <property type="term" value="P:phosphorelay signal transduction system"/>
    <property type="evidence" value="ECO:0007669"/>
    <property type="project" value="InterPro"/>
</dbReference>
<dbReference type="InterPro" id="IPR002078">
    <property type="entry name" value="Sigma_54_int"/>
</dbReference>
<reference evidence="8 9" key="1">
    <citation type="submission" date="2019-03" db="EMBL/GenBank/DDBJ databases">
        <title>Genomic analyses of the natural microbiome of Caenorhabditis elegans.</title>
        <authorList>
            <person name="Samuel B."/>
        </authorList>
    </citation>
    <scope>NUCLEOTIDE SEQUENCE [LARGE SCALE GENOMIC DNA]</scope>
    <source>
        <strain evidence="8 9">JUb89</strain>
    </source>
</reference>